<dbReference type="Pfam" id="PF14223">
    <property type="entry name" value="Retrotran_gag_2"/>
    <property type="match status" value="1"/>
</dbReference>
<evidence type="ECO:0000313" key="1">
    <source>
        <dbReference type="EMBL" id="KAK5811539.1"/>
    </source>
</evidence>
<gene>
    <name evidence="1" type="ORF">PVK06_026880</name>
</gene>
<sequence>MLIIDGYWLTDYVSGNFTIPLKFVLGQERKLISNLDFALYQQQDKILVSWLLPTASSDMLSSFKGANTAHEVWSKACLLFVTASNAKVSRLKHTLHSLKKGNPLVKEYLAKINGICDLLAAFGHSISNDEQVEIILASLSVDFESVLTIASFASESLCLD</sequence>
<keyword evidence="2" id="KW-1185">Reference proteome</keyword>
<name>A0ABR0P1S4_GOSAR</name>
<dbReference type="PANTHER" id="PTHR47481:SF10">
    <property type="entry name" value="COPIA-LIKE POLYPROTEIN_RETROTRANSPOSON"/>
    <property type="match status" value="1"/>
</dbReference>
<dbReference type="PANTHER" id="PTHR47481">
    <property type="match status" value="1"/>
</dbReference>
<accession>A0ABR0P1S4</accession>
<dbReference type="EMBL" id="JARKNE010000008">
    <property type="protein sequence ID" value="KAK5811539.1"/>
    <property type="molecule type" value="Genomic_DNA"/>
</dbReference>
<organism evidence="1 2">
    <name type="scientific">Gossypium arboreum</name>
    <name type="common">Tree cotton</name>
    <name type="synonym">Gossypium nanking</name>
    <dbReference type="NCBI Taxonomy" id="29729"/>
    <lineage>
        <taxon>Eukaryota</taxon>
        <taxon>Viridiplantae</taxon>
        <taxon>Streptophyta</taxon>
        <taxon>Embryophyta</taxon>
        <taxon>Tracheophyta</taxon>
        <taxon>Spermatophyta</taxon>
        <taxon>Magnoliopsida</taxon>
        <taxon>eudicotyledons</taxon>
        <taxon>Gunneridae</taxon>
        <taxon>Pentapetalae</taxon>
        <taxon>rosids</taxon>
        <taxon>malvids</taxon>
        <taxon>Malvales</taxon>
        <taxon>Malvaceae</taxon>
        <taxon>Malvoideae</taxon>
        <taxon>Gossypium</taxon>
    </lineage>
</organism>
<evidence type="ECO:0000313" key="2">
    <source>
        <dbReference type="Proteomes" id="UP001358586"/>
    </source>
</evidence>
<protein>
    <submittedName>
        <fullName evidence="1">Uncharacterized protein</fullName>
    </submittedName>
</protein>
<reference evidence="1 2" key="1">
    <citation type="submission" date="2023-03" db="EMBL/GenBank/DDBJ databases">
        <title>WGS of Gossypium arboreum.</title>
        <authorList>
            <person name="Yu D."/>
        </authorList>
    </citation>
    <scope>NUCLEOTIDE SEQUENCE [LARGE SCALE GENOMIC DNA]</scope>
    <source>
        <tissue evidence="1">Leaf</tissue>
    </source>
</reference>
<comment type="caution">
    <text evidence="1">The sequence shown here is derived from an EMBL/GenBank/DDBJ whole genome shotgun (WGS) entry which is preliminary data.</text>
</comment>
<dbReference type="Proteomes" id="UP001358586">
    <property type="component" value="Chromosome 8"/>
</dbReference>
<proteinExistence type="predicted"/>